<feature type="non-terminal residue" evidence="2">
    <location>
        <position position="100"/>
    </location>
</feature>
<dbReference type="AlphaFoldDB" id="W4S9U7"/>
<dbReference type="Proteomes" id="UP000019143">
    <property type="component" value="Unassembled WGS sequence"/>
</dbReference>
<evidence type="ECO:0000313" key="3">
    <source>
        <dbReference type="Proteomes" id="UP000019143"/>
    </source>
</evidence>
<comment type="caution">
    <text evidence="2">The sequence shown here is derived from an EMBL/GenBank/DDBJ whole genome shotgun (WGS) entry which is preliminary data.</text>
</comment>
<evidence type="ECO:0000256" key="1">
    <source>
        <dbReference type="SAM" id="Phobius"/>
    </source>
</evidence>
<reference evidence="2 3" key="1">
    <citation type="submission" date="2014-01" db="EMBL/GenBank/DDBJ databases">
        <title>Genome sequence and analysis of Xanthomonas arboricola pv. pruni.</title>
        <authorList>
            <person name="Fujikawa T."/>
            <person name="Nakazono-Nagaoka E."/>
        </authorList>
    </citation>
    <scope>NUCLEOTIDE SEQUENCE [LARGE SCALE GENOMIC DNA]</scope>
    <source>
        <strain evidence="3">MAFF 311562</strain>
    </source>
</reference>
<dbReference type="EMBL" id="BAVB01000432">
    <property type="protein sequence ID" value="GAE53355.1"/>
    <property type="molecule type" value="Genomic_DNA"/>
</dbReference>
<accession>W4S9U7</accession>
<keyword evidence="1" id="KW-0472">Membrane</keyword>
<keyword evidence="1" id="KW-1133">Transmembrane helix</keyword>
<name>W4S9U7_9XANT</name>
<organism evidence="2 3">
    <name type="scientific">Xanthomonas arboricola pv. pruni str. MAFF 311562</name>
    <dbReference type="NCBI Taxonomy" id="1414836"/>
    <lineage>
        <taxon>Bacteria</taxon>
        <taxon>Pseudomonadati</taxon>
        <taxon>Pseudomonadota</taxon>
        <taxon>Gammaproteobacteria</taxon>
        <taxon>Lysobacterales</taxon>
        <taxon>Lysobacteraceae</taxon>
        <taxon>Xanthomonas</taxon>
    </lineage>
</organism>
<keyword evidence="1" id="KW-0812">Transmembrane</keyword>
<gene>
    <name evidence="2" type="ORF">XPU_4887</name>
</gene>
<sequence>MTMPVRARWQTLPRLVRWPLLAFLVVYASYLLLGNLLLNTPLGPATLNRKPDRFTMHWGPAVTWWPGRLTLWKVELQGRSSRTRWNVSAQRMSGQVRLLP</sequence>
<protein>
    <submittedName>
        <fullName evidence="2">Uncharacterized protein</fullName>
    </submittedName>
</protein>
<feature type="transmembrane region" description="Helical" evidence="1">
    <location>
        <begin position="20"/>
        <end position="38"/>
    </location>
</feature>
<evidence type="ECO:0000313" key="2">
    <source>
        <dbReference type="EMBL" id="GAE53355.1"/>
    </source>
</evidence>
<proteinExistence type="predicted"/>